<keyword evidence="1" id="KW-0732">Signal</keyword>
<dbReference type="RefSeq" id="WP_307351037.1">
    <property type="nucleotide sequence ID" value="NZ_JAUSVS010000007.1"/>
</dbReference>
<feature type="signal peptide" evidence="1">
    <location>
        <begin position="1"/>
        <end position="22"/>
    </location>
</feature>
<name>A0ABU0IX97_9CAUL</name>
<accession>A0ABU0IX97</accession>
<sequence>MFKFSGSSAVAAVLAGCVVATAPVSASAQAWIGQVVGEMAAQQAAAAAEAACQAGTPPAAKDIERANADSATLLTAYFDLKSGAKSGALKKVFTFKEPTAGYVDVNGPVKFDALGARLDEPTPTLNRLSFIVGGDALSARGVWEARSGDQIVGYYAIDFQQVGIWGPSWRIWHVTLFPADQPPAATGAYCHYYQSTPWSLKGSGAAEAE</sequence>
<organism evidence="2 3">
    <name type="scientific">Caulobacter ginsengisoli</name>
    <dbReference type="NCBI Taxonomy" id="400775"/>
    <lineage>
        <taxon>Bacteria</taxon>
        <taxon>Pseudomonadati</taxon>
        <taxon>Pseudomonadota</taxon>
        <taxon>Alphaproteobacteria</taxon>
        <taxon>Caulobacterales</taxon>
        <taxon>Caulobacteraceae</taxon>
        <taxon>Caulobacter</taxon>
    </lineage>
</organism>
<evidence type="ECO:0000256" key="1">
    <source>
        <dbReference type="SAM" id="SignalP"/>
    </source>
</evidence>
<feature type="chain" id="PRO_5046510024" description="DUF4440 domain-containing protein" evidence="1">
    <location>
        <begin position="23"/>
        <end position="209"/>
    </location>
</feature>
<reference evidence="2 3" key="1">
    <citation type="submission" date="2023-07" db="EMBL/GenBank/DDBJ databases">
        <title>Genomic Encyclopedia of Type Strains, Phase IV (KMG-IV): sequencing the most valuable type-strain genomes for metagenomic binning, comparative biology and taxonomic classification.</title>
        <authorList>
            <person name="Goeker M."/>
        </authorList>
    </citation>
    <scope>NUCLEOTIDE SEQUENCE [LARGE SCALE GENOMIC DNA]</scope>
    <source>
        <strain evidence="2 3">DSM 18695</strain>
    </source>
</reference>
<proteinExistence type="predicted"/>
<comment type="caution">
    <text evidence="2">The sequence shown here is derived from an EMBL/GenBank/DDBJ whole genome shotgun (WGS) entry which is preliminary data.</text>
</comment>
<evidence type="ECO:0000313" key="2">
    <source>
        <dbReference type="EMBL" id="MDQ0465587.1"/>
    </source>
</evidence>
<dbReference type="PROSITE" id="PS51257">
    <property type="entry name" value="PROKAR_LIPOPROTEIN"/>
    <property type="match status" value="1"/>
</dbReference>
<gene>
    <name evidence="2" type="ORF">QO010_003376</name>
</gene>
<dbReference type="EMBL" id="JAUSVS010000007">
    <property type="protein sequence ID" value="MDQ0465587.1"/>
    <property type="molecule type" value="Genomic_DNA"/>
</dbReference>
<keyword evidence="3" id="KW-1185">Reference proteome</keyword>
<dbReference type="Proteomes" id="UP001228905">
    <property type="component" value="Unassembled WGS sequence"/>
</dbReference>
<evidence type="ECO:0000313" key="3">
    <source>
        <dbReference type="Proteomes" id="UP001228905"/>
    </source>
</evidence>
<protein>
    <recommendedName>
        <fullName evidence="4">DUF4440 domain-containing protein</fullName>
    </recommendedName>
</protein>
<evidence type="ECO:0008006" key="4">
    <source>
        <dbReference type="Google" id="ProtNLM"/>
    </source>
</evidence>